<evidence type="ECO:0000313" key="1">
    <source>
        <dbReference type="EMBL" id="NTY59864.1"/>
    </source>
</evidence>
<accession>A0ABX2JVN1</accession>
<dbReference type="Proteomes" id="UP000708347">
    <property type="component" value="Unassembled WGS sequence"/>
</dbReference>
<dbReference type="EMBL" id="VBSB01000005">
    <property type="protein sequence ID" value="NTY59864.1"/>
    <property type="molecule type" value="Genomic_DNA"/>
</dbReference>
<sequence length="218" mass="24208">MDGHADNGGWQNDGGAYLDSAQNQAANDFLARARVAEPGITATMHDVAGDLDHGELIGQEYRLKTEDSLKEKLSGLIADSPKKPITEHLADLKDSVRYTLQSPSDYYAHDVEYAIGKLDSRGYDCIKFKNFWGSDGYQGINSFWSDPVSGQVFELQFHTPESFNAKMSTHVLYEEHRSPFTPAVRRDELEALQDEIFGAVPTPTSAPDIQLPREDGEP</sequence>
<proteinExistence type="predicted"/>
<evidence type="ECO:0000313" key="2">
    <source>
        <dbReference type="Proteomes" id="UP000708347"/>
    </source>
</evidence>
<organism evidence="1 2">
    <name type="scientific">Mycolicibacterium sphagni</name>
    <dbReference type="NCBI Taxonomy" id="1786"/>
    <lineage>
        <taxon>Bacteria</taxon>
        <taxon>Bacillati</taxon>
        <taxon>Actinomycetota</taxon>
        <taxon>Actinomycetes</taxon>
        <taxon>Mycobacteriales</taxon>
        <taxon>Mycobacteriaceae</taxon>
        <taxon>Mycolicibacterium</taxon>
    </lineage>
</organism>
<keyword evidence="2" id="KW-1185">Reference proteome</keyword>
<name>A0ABX2JVN1_9MYCO</name>
<comment type="caution">
    <text evidence="1">The sequence shown here is derived from an EMBL/GenBank/DDBJ whole genome shotgun (WGS) entry which is preliminary data.</text>
</comment>
<reference evidence="1 2" key="1">
    <citation type="submission" date="2019-05" db="EMBL/GenBank/DDBJ databases">
        <title>Mycolicibacterium sphagni ENV482 genome assembly.</title>
        <authorList>
            <person name="Chen W."/>
            <person name="Faulkner N.W."/>
            <person name="Hyman M.R."/>
        </authorList>
    </citation>
    <scope>NUCLEOTIDE SEQUENCE [LARGE SCALE GENOMIC DNA]</scope>
    <source>
        <strain evidence="1 2">ENV482</strain>
    </source>
</reference>
<protein>
    <submittedName>
        <fullName evidence="1">Uncharacterized protein</fullName>
    </submittedName>
</protein>
<gene>
    <name evidence="1" type="ORF">FEG63_09910</name>
</gene>